<protein>
    <recommendedName>
        <fullName evidence="3">HK97 gp10 family phage protein</fullName>
    </recommendedName>
</protein>
<name>A0A5D4RYH5_9BACI</name>
<organism evidence="1 2">
    <name type="scientific">Rossellomorea marisflavi</name>
    <dbReference type="NCBI Taxonomy" id="189381"/>
    <lineage>
        <taxon>Bacteria</taxon>
        <taxon>Bacillati</taxon>
        <taxon>Bacillota</taxon>
        <taxon>Bacilli</taxon>
        <taxon>Bacillales</taxon>
        <taxon>Bacillaceae</taxon>
        <taxon>Rossellomorea</taxon>
    </lineage>
</organism>
<gene>
    <name evidence="1" type="ORF">FZC83_02400</name>
</gene>
<evidence type="ECO:0000313" key="2">
    <source>
        <dbReference type="Proteomes" id="UP000322997"/>
    </source>
</evidence>
<evidence type="ECO:0008006" key="3">
    <source>
        <dbReference type="Google" id="ProtNLM"/>
    </source>
</evidence>
<accession>A0A5D4RYH5</accession>
<comment type="caution">
    <text evidence="1">The sequence shown here is derived from an EMBL/GenBank/DDBJ whole genome shotgun (WGS) entry which is preliminary data.</text>
</comment>
<evidence type="ECO:0000313" key="1">
    <source>
        <dbReference type="EMBL" id="TYS56445.1"/>
    </source>
</evidence>
<dbReference type="AlphaFoldDB" id="A0A5D4RYH5"/>
<dbReference type="EMBL" id="VTEQ01000001">
    <property type="protein sequence ID" value="TYS56445.1"/>
    <property type="molecule type" value="Genomic_DNA"/>
</dbReference>
<reference evidence="1 2" key="1">
    <citation type="submission" date="2019-08" db="EMBL/GenBank/DDBJ databases">
        <title>Bacillus genomes from the desert of Cuatro Cienegas, Coahuila.</title>
        <authorList>
            <person name="Olmedo-Alvarez G."/>
        </authorList>
    </citation>
    <scope>NUCLEOTIDE SEQUENCE [LARGE SCALE GENOMIC DNA]</scope>
    <source>
        <strain evidence="1 2">CH108_3D</strain>
    </source>
</reference>
<dbReference type="RefSeq" id="WP_426916597.1">
    <property type="nucleotide sequence ID" value="NZ_JBNILK010000001.1"/>
</dbReference>
<dbReference type="Proteomes" id="UP000322997">
    <property type="component" value="Unassembled WGS sequence"/>
</dbReference>
<proteinExistence type="predicted"/>
<sequence>MEFKSMKELKAYIDSKAKEAMNKGTHVKSEVIETGKAHVQSDVYDLYSPKQYDRTGQLKEQWDTEETANGMNVFPSRRDEDTGKYVPEVIETGQGYDYEFDYNGRARPFIENTRNELAANKGRLTDALKQDLKSIGVNVK</sequence>